<dbReference type="InterPro" id="IPR025711">
    <property type="entry name" value="PepSY"/>
</dbReference>
<evidence type="ECO:0000313" key="4">
    <source>
        <dbReference type="Proteomes" id="UP000886476"/>
    </source>
</evidence>
<dbReference type="EMBL" id="JABFDN010000015">
    <property type="protein sequence ID" value="NPU69253.1"/>
    <property type="molecule type" value="Genomic_DNA"/>
</dbReference>
<protein>
    <submittedName>
        <fullName evidence="3">PepSY domain-containing protein</fullName>
    </submittedName>
</protein>
<feature type="domain" description="PepSY" evidence="2">
    <location>
        <begin position="60"/>
        <end position="117"/>
    </location>
</feature>
<name>A0ABX2CMU0_9BRAD</name>
<sequence length="196" mass="20958">MRRSILLTLILLSWTSLAHAVAGASATDTPEASSSQAPSDPALSQVAIDRELERFRRTEVSLHQALRIAEKIHPGSRTADISFEGGLDAPVYKVRTLQSGQIWESDIDGSTAKVLNTVLFSTVQGLSESDRSSLAALTTVSLKMSDAIRIAERSAAGKAISGGLISKDGKLAFIVVVVSGKDLKQVTLEPTSMRRR</sequence>
<gene>
    <name evidence="3" type="ORF">HL667_29900</name>
</gene>
<dbReference type="RefSeq" id="WP_172114306.1">
    <property type="nucleotide sequence ID" value="NZ_JABFDM010000001.1"/>
</dbReference>
<organism evidence="3 4">
    <name type="scientific">Bradyrhizobium aeschynomenes</name>
    <dbReference type="NCBI Taxonomy" id="2734909"/>
    <lineage>
        <taxon>Bacteria</taxon>
        <taxon>Pseudomonadati</taxon>
        <taxon>Pseudomonadota</taxon>
        <taxon>Alphaproteobacteria</taxon>
        <taxon>Hyphomicrobiales</taxon>
        <taxon>Nitrobacteraceae</taxon>
        <taxon>Bradyrhizobium</taxon>
    </lineage>
</organism>
<feature type="signal peptide" evidence="1">
    <location>
        <begin position="1"/>
        <end position="20"/>
    </location>
</feature>
<dbReference type="Gene3D" id="3.10.450.40">
    <property type="match status" value="1"/>
</dbReference>
<evidence type="ECO:0000256" key="1">
    <source>
        <dbReference type="SAM" id="SignalP"/>
    </source>
</evidence>
<feature type="chain" id="PRO_5046129032" evidence="1">
    <location>
        <begin position="21"/>
        <end position="196"/>
    </location>
</feature>
<dbReference type="Proteomes" id="UP000886476">
    <property type="component" value="Unassembled WGS sequence"/>
</dbReference>
<reference evidence="3" key="1">
    <citation type="submission" date="2020-05" db="EMBL/GenBank/DDBJ databases">
        <title>Nod-independent and nitrogen-fixing Bradyrhizobium aeschynomene sp. nov. isolated from nodules of Aeschynomene indica.</title>
        <authorList>
            <person name="Zhang Z."/>
        </authorList>
    </citation>
    <scope>NUCLEOTIDE SEQUENCE</scope>
    <source>
        <strain evidence="3">83012</strain>
    </source>
</reference>
<comment type="caution">
    <text evidence="3">The sequence shown here is derived from an EMBL/GenBank/DDBJ whole genome shotgun (WGS) entry which is preliminary data.</text>
</comment>
<keyword evidence="1" id="KW-0732">Signal</keyword>
<proteinExistence type="predicted"/>
<evidence type="ECO:0000313" key="3">
    <source>
        <dbReference type="EMBL" id="NPU69253.1"/>
    </source>
</evidence>
<accession>A0ABX2CMU0</accession>
<dbReference type="Pfam" id="PF03413">
    <property type="entry name" value="PepSY"/>
    <property type="match status" value="1"/>
</dbReference>
<evidence type="ECO:0000259" key="2">
    <source>
        <dbReference type="Pfam" id="PF03413"/>
    </source>
</evidence>
<keyword evidence="4" id="KW-1185">Reference proteome</keyword>